<dbReference type="FunCoup" id="A0A7J7DW47">
    <property type="interactions" value="4657"/>
</dbReference>
<dbReference type="Pfam" id="PF12739">
    <property type="entry name" value="TRAPPC-Trs85"/>
    <property type="match status" value="1"/>
</dbReference>
<dbReference type="PANTHER" id="PTHR12975:SF6">
    <property type="entry name" value="TRAFFICKING PROTEIN PARTICLE COMPLEX SUBUNIT 8"/>
    <property type="match status" value="1"/>
</dbReference>
<dbReference type="Proteomes" id="UP000593562">
    <property type="component" value="Unassembled WGS sequence"/>
</dbReference>
<feature type="domain" description="TPPC8 C-terminal Ig-like" evidence="2">
    <location>
        <begin position="1119"/>
        <end position="1246"/>
    </location>
</feature>
<keyword evidence="6" id="KW-1185">Reference proteome</keyword>
<dbReference type="GO" id="GO:1990072">
    <property type="term" value="C:TRAPPIII protein complex"/>
    <property type="evidence" value="ECO:0007669"/>
    <property type="project" value="TreeGrafter"/>
</dbReference>
<sequence length="1285" mass="144657">MVDPASTPLGRMMLEEITPVVMVLQTPLVEESCLKNSTSFVQMLSPFCNFSNIDVPVRTASDQPYRLHKFKLRLFYATDIRQSNLEVVKEQLKKVISQAGEKEQIKPSSDPPNISDLLSSSESEIVPSWFQFINKELIRTVSFSEHEAFDHPVACLLVVSSKDEQPINRFVDLFNTNMLPSLLNDAAMDPKILKYYLLVHDNQDGSSEKAAKILVEMRNTFGANACRLLCINSSQDGMIEHHDNPWAPHKSDTSSVQKLGCFLNIDDFNEIKDFVQEFSSKHVIPYMEQKIRVINQQVSATRKGFRNQIKNLWWRKGKEDIQDSPNDAMYTFSSIESQIRVLGDYAFMLRDYELALSNYRLISTDYKLDKAWKHYAGVQEMIGLTYFMLDQSRKEAEYCMENAFNTYLKIGPSGLQNAVRCGLWWVEMLKARDQYKEAATVYFRICGEEPLHSALMLEQASYCYLLSKPPMLHKYGFHLVLSGDRYKKCDQIKHAIRTYRVAISVYKGTTWSYIKDHVHFHIGQWYAFLEMYDVAVTHMLDILACGHQSKTTQELFLKEFFRIVQKTGKTFEVSKLQLPAINVSSLNVIFEDHRTYASPPAVSVRENLWHALEEDMIPSLPTARTNWLELQSKLLPRKYKESNVSVAGEPIKVGVEFRNPLQISISISSVSLACELGAISDETNPGVNSSGTELQNDERSMSSGDLRLGNSSFTLSEADITIGGGETVLVELTVTPTVEGILKIVGVRWKLSGSVLGFYSFESNTVNKKVTRGRRKSKQHPSNDLKFVVVKSVPRLEGSIHPLVEKAYAGDIRHLVLELRNGSEFSVKNLKMKISHPRFLCVGSQEDLSVQFPACLEESADVEQSAVHARPNKMSNNTLISFPEEIFVQGEKPFLWPLWLRAATPGNISLYISIYYEIGDVTSAMRYRTLRMQYNLQVFPSLDVSFKITPCPSKLEQFLVCMDVVNRTSSKNFQVHQLSAVGQHWEISLLQPMDAIFPSQSLNGGEACSCFFILKSRCKSVSTEDKASPSLLGTNVRLGPPGDRGVLFDISRSPLAHFHNHEKLQQGVFHQEDTNMVDFILISRLQEDDIGFGSSEESRFFSYHGCHCSTASMSPISWVLDGPQTIHHNFSSSCEIKLRMSIHNSSDAVAYVCIKTYDSPGSSAQFSDANAAGNHTGWHDVSLANDVKVGSDVTGTSIGKSLSLESVSPFIWSGSSSTSIEVKPVSSVEIPLQICVFSPGTYDLSSYVLKWNLLPSINQENQRDVKQSSGTCQGYPYYLTVLQSA</sequence>
<evidence type="ECO:0000259" key="4">
    <source>
        <dbReference type="Pfam" id="PF24545"/>
    </source>
</evidence>
<dbReference type="InterPro" id="IPR058541">
    <property type="entry name" value="Ig_TPPC8_1st"/>
</dbReference>
<evidence type="ECO:0000259" key="3">
    <source>
        <dbReference type="Pfam" id="PF24544"/>
    </source>
</evidence>
<dbReference type="InterPro" id="IPR058538">
    <property type="entry name" value="Ig_TPPC8_2nd"/>
</dbReference>
<evidence type="ECO:0000256" key="1">
    <source>
        <dbReference type="SAM" id="MobiDB-lite"/>
    </source>
</evidence>
<dbReference type="PANTHER" id="PTHR12975">
    <property type="entry name" value="TRANSPORT PROTEIN TRAPP"/>
    <property type="match status" value="1"/>
</dbReference>
<protein>
    <submittedName>
        <fullName evidence="5">Trafficking protein particle complex subunit 8 isoform X1</fullName>
    </submittedName>
</protein>
<dbReference type="SUPFAM" id="SSF48452">
    <property type="entry name" value="TPR-like"/>
    <property type="match status" value="1"/>
</dbReference>
<dbReference type="Pfam" id="PF24544">
    <property type="entry name" value="Ig_TPPC8_2nd"/>
    <property type="match status" value="1"/>
</dbReference>
<dbReference type="EMBL" id="JAAARO010000003">
    <property type="protein sequence ID" value="KAF5750592.1"/>
    <property type="molecule type" value="Genomic_DNA"/>
</dbReference>
<evidence type="ECO:0000313" key="6">
    <source>
        <dbReference type="Proteomes" id="UP000593562"/>
    </source>
</evidence>
<dbReference type="InterPro" id="IPR011990">
    <property type="entry name" value="TPR-like_helical_dom_sf"/>
</dbReference>
<dbReference type="InParanoid" id="A0A7J7DW47"/>
<feature type="domain" description="TPPC8 first Ig-like" evidence="4">
    <location>
        <begin position="607"/>
        <end position="757"/>
    </location>
</feature>
<evidence type="ECO:0000259" key="2">
    <source>
        <dbReference type="Pfam" id="PF24542"/>
    </source>
</evidence>
<accession>A0A7J7DW47</accession>
<gene>
    <name evidence="5" type="ORF">HS088_TW03G00931</name>
</gene>
<organism evidence="5 6">
    <name type="scientific">Tripterygium wilfordii</name>
    <name type="common">Thunder God vine</name>
    <dbReference type="NCBI Taxonomy" id="458696"/>
    <lineage>
        <taxon>Eukaryota</taxon>
        <taxon>Viridiplantae</taxon>
        <taxon>Streptophyta</taxon>
        <taxon>Embryophyta</taxon>
        <taxon>Tracheophyta</taxon>
        <taxon>Spermatophyta</taxon>
        <taxon>Magnoliopsida</taxon>
        <taxon>eudicotyledons</taxon>
        <taxon>Gunneridae</taxon>
        <taxon>Pentapetalae</taxon>
        <taxon>rosids</taxon>
        <taxon>fabids</taxon>
        <taxon>Celastrales</taxon>
        <taxon>Celastraceae</taxon>
        <taxon>Tripterygium</taxon>
    </lineage>
</organism>
<dbReference type="InterPro" id="IPR024420">
    <property type="entry name" value="TRAPP_III_complex_Trs85"/>
</dbReference>
<dbReference type="Pfam" id="PF24545">
    <property type="entry name" value="Ig_TPPC8_1st"/>
    <property type="match status" value="1"/>
</dbReference>
<proteinExistence type="predicted"/>
<dbReference type="InterPro" id="IPR057651">
    <property type="entry name" value="Ig_TPPC8_C"/>
</dbReference>
<reference evidence="5 6" key="1">
    <citation type="journal article" date="2020" name="Nat. Commun.">
        <title>Genome of Tripterygium wilfordii and identification of cytochrome P450 involved in triptolide biosynthesis.</title>
        <authorList>
            <person name="Tu L."/>
            <person name="Su P."/>
            <person name="Zhang Z."/>
            <person name="Gao L."/>
            <person name="Wang J."/>
            <person name="Hu T."/>
            <person name="Zhou J."/>
            <person name="Zhang Y."/>
            <person name="Zhao Y."/>
            <person name="Liu Y."/>
            <person name="Song Y."/>
            <person name="Tong Y."/>
            <person name="Lu Y."/>
            <person name="Yang J."/>
            <person name="Xu C."/>
            <person name="Jia M."/>
            <person name="Peters R.J."/>
            <person name="Huang L."/>
            <person name="Gao W."/>
        </authorList>
    </citation>
    <scope>NUCLEOTIDE SEQUENCE [LARGE SCALE GENOMIC DNA]</scope>
    <source>
        <strain evidence="6">cv. XIE 37</strain>
        <tissue evidence="5">Leaf</tissue>
    </source>
</reference>
<dbReference type="OrthoDB" id="437922at2759"/>
<feature type="domain" description="TPPC8 second Ig-like" evidence="3">
    <location>
        <begin position="810"/>
        <end position="930"/>
    </location>
</feature>
<feature type="compositionally biased region" description="Polar residues" evidence="1">
    <location>
        <begin position="684"/>
        <end position="694"/>
    </location>
</feature>
<name>A0A7J7DW47_TRIWF</name>
<dbReference type="Pfam" id="PF24542">
    <property type="entry name" value="Ig_TPPC8_C"/>
    <property type="match status" value="1"/>
</dbReference>
<evidence type="ECO:0000313" key="5">
    <source>
        <dbReference type="EMBL" id="KAF5750592.1"/>
    </source>
</evidence>
<feature type="region of interest" description="Disordered" evidence="1">
    <location>
        <begin position="684"/>
        <end position="703"/>
    </location>
</feature>
<comment type="caution">
    <text evidence="5">The sequence shown here is derived from an EMBL/GenBank/DDBJ whole genome shotgun (WGS) entry which is preliminary data.</text>
</comment>